<keyword evidence="2" id="KW-1185">Reference proteome</keyword>
<reference evidence="1 2" key="1">
    <citation type="submission" date="2023-07" db="EMBL/GenBank/DDBJ databases">
        <title>Genomic Encyclopedia of Type Strains, Phase IV (KMG-IV): sequencing the most valuable type-strain genomes for metagenomic binning, comparative biology and taxonomic classification.</title>
        <authorList>
            <person name="Goeker M."/>
        </authorList>
    </citation>
    <scope>NUCLEOTIDE SEQUENCE [LARGE SCALE GENOMIC DNA]</scope>
    <source>
        <strain evidence="1 2">DSM 2457</strain>
    </source>
</reference>
<protein>
    <submittedName>
        <fullName evidence="1">Uncharacterized protein</fullName>
    </submittedName>
</protein>
<evidence type="ECO:0000313" key="2">
    <source>
        <dbReference type="Proteomes" id="UP001224682"/>
    </source>
</evidence>
<accession>A0ABU0BHL2</accession>
<gene>
    <name evidence="1" type="ORF">J2S75_004382</name>
</gene>
<sequence>MADPWKNASGDVLAPGRKGTVITPGSSDLPNVCKGLVVLAAGNATVIPVDNADNETLAFVGLNPGDIIPYQVRRVTAATASLATIDR</sequence>
<name>A0ABU0BHL2_9HYPH</name>
<evidence type="ECO:0000313" key="1">
    <source>
        <dbReference type="EMBL" id="MDQ0305330.1"/>
    </source>
</evidence>
<dbReference type="RefSeq" id="WP_307023278.1">
    <property type="nucleotide sequence ID" value="NZ_JAUSUI010000013.1"/>
</dbReference>
<dbReference type="EMBL" id="JAUSUI010000013">
    <property type="protein sequence ID" value="MDQ0305330.1"/>
    <property type="molecule type" value="Genomic_DNA"/>
</dbReference>
<proteinExistence type="predicted"/>
<dbReference type="Proteomes" id="UP001224682">
    <property type="component" value="Unassembled WGS sequence"/>
</dbReference>
<organism evidence="1 2">
    <name type="scientific">Ancylobacter polymorphus</name>
    <dbReference type="NCBI Taxonomy" id="223390"/>
    <lineage>
        <taxon>Bacteria</taxon>
        <taxon>Pseudomonadati</taxon>
        <taxon>Pseudomonadota</taxon>
        <taxon>Alphaproteobacteria</taxon>
        <taxon>Hyphomicrobiales</taxon>
        <taxon>Xanthobacteraceae</taxon>
        <taxon>Ancylobacter</taxon>
    </lineage>
</organism>
<comment type="caution">
    <text evidence="1">The sequence shown here is derived from an EMBL/GenBank/DDBJ whole genome shotgun (WGS) entry which is preliminary data.</text>
</comment>